<organism evidence="2 3">
    <name type="scientific">Ligilactobacillus ruminis</name>
    <dbReference type="NCBI Taxonomy" id="1623"/>
    <lineage>
        <taxon>Bacteria</taxon>
        <taxon>Bacillati</taxon>
        <taxon>Bacillota</taxon>
        <taxon>Bacilli</taxon>
        <taxon>Lactobacillales</taxon>
        <taxon>Lactobacillaceae</taxon>
        <taxon>Ligilactobacillus</taxon>
    </lineage>
</organism>
<accession>A0A3E4MBA4</accession>
<dbReference type="InterPro" id="IPR046342">
    <property type="entry name" value="CBS_dom_sf"/>
</dbReference>
<dbReference type="Gene3D" id="3.10.580.10">
    <property type="entry name" value="CBS-domain"/>
    <property type="match status" value="1"/>
</dbReference>
<dbReference type="InterPro" id="IPR051257">
    <property type="entry name" value="Diverse_CBS-Domain"/>
</dbReference>
<dbReference type="RefSeq" id="WP_003691681.1">
    <property type="nucleotide sequence ID" value="NZ_CABKOX010000002.1"/>
</dbReference>
<evidence type="ECO:0000313" key="3">
    <source>
        <dbReference type="Proteomes" id="UP000260790"/>
    </source>
</evidence>
<dbReference type="PANTHER" id="PTHR43080">
    <property type="entry name" value="CBS DOMAIN-CONTAINING PROTEIN CBSX3, MITOCHONDRIAL"/>
    <property type="match status" value="1"/>
</dbReference>
<gene>
    <name evidence="2" type="ORF">DXD09_03775</name>
</gene>
<dbReference type="NCBIfam" id="NF041630">
    <property type="entry name" value="CBS_CbpB"/>
    <property type="match status" value="1"/>
</dbReference>
<dbReference type="InterPro" id="IPR000644">
    <property type="entry name" value="CBS_dom"/>
</dbReference>
<dbReference type="AlphaFoldDB" id="A0A3E4MBA4"/>
<dbReference type="CDD" id="cd04643">
    <property type="entry name" value="CBS_pair_bac"/>
    <property type="match status" value="1"/>
</dbReference>
<dbReference type="Proteomes" id="UP000260790">
    <property type="component" value="Unassembled WGS sequence"/>
</dbReference>
<keyword evidence="1" id="KW-0129">CBS domain</keyword>
<comment type="caution">
    <text evidence="2">The sequence shown here is derived from an EMBL/GenBank/DDBJ whole genome shotgun (WGS) entry which is preliminary data.</text>
</comment>
<dbReference type="InterPro" id="IPR048125">
    <property type="entry name" value="CBS_CbpB"/>
</dbReference>
<dbReference type="EMBL" id="QSQR01000003">
    <property type="protein sequence ID" value="RGK47088.1"/>
    <property type="molecule type" value="Genomic_DNA"/>
</dbReference>
<name>A0A3E4MBA4_9LACO</name>
<dbReference type="PANTHER" id="PTHR43080:SF2">
    <property type="entry name" value="CBS DOMAIN-CONTAINING PROTEIN"/>
    <property type="match status" value="1"/>
</dbReference>
<evidence type="ECO:0000313" key="2">
    <source>
        <dbReference type="EMBL" id="RGK47088.1"/>
    </source>
</evidence>
<dbReference type="PROSITE" id="PS51371">
    <property type="entry name" value="CBS"/>
    <property type="match status" value="1"/>
</dbReference>
<sequence length="173" mass="19789">MIAKAAQRMIEERESKFLIPSEIVANVQEDNHLDHAFLVLTKVKYAKIPVLDSEQHFKGLLSLAMITDTMLGLNGIDPSRLSRMKVKEVMQKDVPVITLPYNIEEIMHLLIDQPFLVVVDDEGCFTGIVTRREIMKSVNYMIHDLEKQYLVTPNPDFVDEKIGTKADLSYNDK</sequence>
<dbReference type="SUPFAM" id="SSF54631">
    <property type="entry name" value="CBS-domain pair"/>
    <property type="match status" value="1"/>
</dbReference>
<evidence type="ECO:0000256" key="1">
    <source>
        <dbReference type="ARBA" id="ARBA00023122"/>
    </source>
</evidence>
<reference evidence="2 3" key="1">
    <citation type="submission" date="2018-08" db="EMBL/GenBank/DDBJ databases">
        <title>A genome reference for cultivated species of the human gut microbiota.</title>
        <authorList>
            <person name="Zou Y."/>
            <person name="Xue W."/>
            <person name="Luo G."/>
        </authorList>
    </citation>
    <scope>NUCLEOTIDE SEQUENCE [LARGE SCALE GENOMIC DNA]</scope>
    <source>
        <strain evidence="2 3">TF10-9AT</strain>
    </source>
</reference>
<proteinExistence type="predicted"/>
<dbReference type="Pfam" id="PF00571">
    <property type="entry name" value="CBS"/>
    <property type="match status" value="1"/>
</dbReference>
<protein>
    <submittedName>
        <fullName evidence="2">CBS domain-containing protein</fullName>
    </submittedName>
</protein>